<sequence length="463" mass="53608">MRFPANLHLDHPSLEQISIKRVKSVEKNCIFPSIGLIFIRGQLFEQDNNNIDPECDENSGLFECVQMVRQQSGTAKSRQTRIDSSCKQTISSDGYLIFAYKTMEDMCTRNFAASWKTWSGARLLCQLLPDKYNVKRLSFFRKVSGRTQFFYILIAQIADLMKDCAPALNVLNCIKPRICAFVGAYRIVTFKVDASLCNALNVSEDQHIYAYTTSFKVTYSNHTAFASYPGYTEFRSDDEKPIKKDSHKEETNRKSEETQTDPIDRPAMRRTLPRTISIYDFPSMKNSMENPRKESVNRLVSEITVTHHQDIVDERKDNCSRELIHDKKLSPIPVALVHPLPSSPTGVWVRKQPRRKYGCVMFHDIHPSSSKQEERKEELPLDVDSKVAIERIIEELLKETLSSSDDDVSKDIRKPRRAHSEVRTMIERRKWENDDDGLLRRLKLLYFNSPDYTREELRASDSD</sequence>
<dbReference type="InterPro" id="IPR055577">
    <property type="entry name" value="DUF7153"/>
</dbReference>
<dbReference type="EMBL" id="JAVFWL010000006">
    <property type="protein sequence ID" value="KAK6766660.1"/>
    <property type="molecule type" value="Genomic_DNA"/>
</dbReference>
<comment type="caution">
    <text evidence="3">The sequence shown here is derived from an EMBL/GenBank/DDBJ whole genome shotgun (WGS) entry which is preliminary data.</text>
</comment>
<proteinExistence type="predicted"/>
<dbReference type="Pfam" id="PF23672">
    <property type="entry name" value="DUF7153"/>
    <property type="match status" value="1"/>
</dbReference>
<keyword evidence="4" id="KW-1185">Reference proteome</keyword>
<evidence type="ECO:0000313" key="3">
    <source>
        <dbReference type="EMBL" id="KAK6766660.1"/>
    </source>
</evidence>
<feature type="compositionally biased region" description="Basic and acidic residues" evidence="1">
    <location>
        <begin position="234"/>
        <end position="267"/>
    </location>
</feature>
<dbReference type="PANTHER" id="PTHR22198:SF2">
    <property type="entry name" value="PROTEIN CBG14274"/>
    <property type="match status" value="1"/>
</dbReference>
<evidence type="ECO:0000313" key="4">
    <source>
        <dbReference type="Proteomes" id="UP001303046"/>
    </source>
</evidence>
<reference evidence="3 4" key="1">
    <citation type="submission" date="2023-08" db="EMBL/GenBank/DDBJ databases">
        <title>A Necator americanus chromosomal reference genome.</title>
        <authorList>
            <person name="Ilik V."/>
            <person name="Petrzelkova K.J."/>
            <person name="Pardy F."/>
            <person name="Fuh T."/>
            <person name="Niatou-Singa F.S."/>
            <person name="Gouil Q."/>
            <person name="Baker L."/>
            <person name="Ritchie M.E."/>
            <person name="Jex A.R."/>
            <person name="Gazzola D."/>
            <person name="Li H."/>
            <person name="Toshio Fujiwara R."/>
            <person name="Zhan B."/>
            <person name="Aroian R.V."/>
            <person name="Pafco B."/>
            <person name="Schwarz E.M."/>
        </authorList>
    </citation>
    <scope>NUCLEOTIDE SEQUENCE [LARGE SCALE GENOMIC DNA]</scope>
    <source>
        <strain evidence="3 4">Aroian</strain>
        <tissue evidence="3">Whole animal</tissue>
    </source>
</reference>
<dbReference type="Proteomes" id="UP001303046">
    <property type="component" value="Unassembled WGS sequence"/>
</dbReference>
<organism evidence="3 4">
    <name type="scientific">Necator americanus</name>
    <name type="common">Human hookworm</name>
    <dbReference type="NCBI Taxonomy" id="51031"/>
    <lineage>
        <taxon>Eukaryota</taxon>
        <taxon>Metazoa</taxon>
        <taxon>Ecdysozoa</taxon>
        <taxon>Nematoda</taxon>
        <taxon>Chromadorea</taxon>
        <taxon>Rhabditida</taxon>
        <taxon>Rhabditina</taxon>
        <taxon>Rhabditomorpha</taxon>
        <taxon>Strongyloidea</taxon>
        <taxon>Ancylostomatidae</taxon>
        <taxon>Bunostominae</taxon>
        <taxon>Necator</taxon>
    </lineage>
</organism>
<feature type="region of interest" description="Disordered" evidence="1">
    <location>
        <begin position="234"/>
        <end position="269"/>
    </location>
</feature>
<evidence type="ECO:0000259" key="2">
    <source>
        <dbReference type="Pfam" id="PF23672"/>
    </source>
</evidence>
<gene>
    <name evidence="3" type="primary">Necator_chrX.g26296</name>
    <name evidence="3" type="ORF">RB195_026130</name>
</gene>
<protein>
    <recommendedName>
        <fullName evidence="2">DUF7153 domain-containing protein</fullName>
    </recommendedName>
</protein>
<feature type="domain" description="DUF7153" evidence="2">
    <location>
        <begin position="18"/>
        <end position="186"/>
    </location>
</feature>
<accession>A0ABR1EVQ0</accession>
<dbReference type="PANTHER" id="PTHR22198">
    <property type="entry name" value="FERM DOMAIN-CONTAINING PROTEIN"/>
    <property type="match status" value="1"/>
</dbReference>
<name>A0ABR1EVQ0_NECAM</name>
<evidence type="ECO:0000256" key="1">
    <source>
        <dbReference type="SAM" id="MobiDB-lite"/>
    </source>
</evidence>